<dbReference type="Pfam" id="PF04075">
    <property type="entry name" value="F420H2_quin_red"/>
    <property type="match status" value="1"/>
</dbReference>
<evidence type="ECO:0000313" key="1">
    <source>
        <dbReference type="EMBL" id="SDD37686.1"/>
    </source>
</evidence>
<dbReference type="NCBIfam" id="TIGR00026">
    <property type="entry name" value="hi_GC_TIGR00026"/>
    <property type="match status" value="1"/>
</dbReference>
<dbReference type="AlphaFoldDB" id="A0A1G6UAG9"/>
<accession>A0A1G6UAG9</accession>
<proteinExistence type="predicted"/>
<name>A0A1G6UAG9_9NOCA</name>
<evidence type="ECO:0000313" key="2">
    <source>
        <dbReference type="Proteomes" id="UP000199417"/>
    </source>
</evidence>
<dbReference type="RefSeq" id="WP_072844723.1">
    <property type="nucleotide sequence ID" value="NZ_FNAB01000004.1"/>
</dbReference>
<gene>
    <name evidence="1" type="ORF">SAMN05444580_104109</name>
</gene>
<reference evidence="1 2" key="1">
    <citation type="submission" date="2016-10" db="EMBL/GenBank/DDBJ databases">
        <authorList>
            <person name="de Groot N.N."/>
        </authorList>
    </citation>
    <scope>NUCLEOTIDE SEQUENCE [LARGE SCALE GENOMIC DNA]</scope>
    <source>
        <strain evidence="1 2">JCM 11308</strain>
    </source>
</reference>
<dbReference type="InterPro" id="IPR012349">
    <property type="entry name" value="Split_barrel_FMN-bd"/>
</dbReference>
<dbReference type="Gene3D" id="2.30.110.10">
    <property type="entry name" value="Electron Transport, Fmn-binding Protein, Chain A"/>
    <property type="match status" value="1"/>
</dbReference>
<dbReference type="STRING" id="168276.SAMN05444580_104109"/>
<sequence length="128" mass="14529">MPLPRRLARFNRAATNRVVLPVAGRLPGFAIVHHRGRRSGRPYRTPVNCFRYGDGFRFGLTYGRDSDWVLNVLAAGRVDITTRGHLLALTDPRRECDPQARWAPRPVRVVLRRLHAGDYLQCRLGSGT</sequence>
<keyword evidence="2" id="KW-1185">Reference proteome</keyword>
<dbReference type="Proteomes" id="UP000199417">
    <property type="component" value="Unassembled WGS sequence"/>
</dbReference>
<dbReference type="EMBL" id="FNAB01000004">
    <property type="protein sequence ID" value="SDD37686.1"/>
    <property type="molecule type" value="Genomic_DNA"/>
</dbReference>
<organism evidence="1 2">
    <name type="scientific">Rhodococcus tukisamuensis</name>
    <dbReference type="NCBI Taxonomy" id="168276"/>
    <lineage>
        <taxon>Bacteria</taxon>
        <taxon>Bacillati</taxon>
        <taxon>Actinomycetota</taxon>
        <taxon>Actinomycetes</taxon>
        <taxon>Mycobacteriales</taxon>
        <taxon>Nocardiaceae</taxon>
        <taxon>Rhodococcus</taxon>
    </lineage>
</organism>
<dbReference type="InterPro" id="IPR004378">
    <property type="entry name" value="F420H2_quin_Rdtase"/>
</dbReference>
<dbReference type="GO" id="GO:0016491">
    <property type="term" value="F:oxidoreductase activity"/>
    <property type="evidence" value="ECO:0007669"/>
    <property type="project" value="InterPro"/>
</dbReference>
<protein>
    <submittedName>
        <fullName evidence="1">Deazaflavin-dependent oxidoreductase, nitroreductase family</fullName>
    </submittedName>
</protein>